<dbReference type="GO" id="GO:0004721">
    <property type="term" value="F:phosphoprotein phosphatase activity"/>
    <property type="evidence" value="ECO:0007669"/>
    <property type="project" value="UniProtKB-KW"/>
</dbReference>
<evidence type="ECO:0000313" key="10">
    <source>
        <dbReference type="Proteomes" id="UP000326865"/>
    </source>
</evidence>
<feature type="domain" description="Tyrosine specific protein phosphatases" evidence="4">
    <location>
        <begin position="72"/>
        <end position="133"/>
    </location>
</feature>
<gene>
    <name evidence="5" type="ORF">DM867_11160</name>
    <name evidence="6" type="ORF">DMP03_12740</name>
    <name evidence="7" type="ORF">DP108_10625</name>
</gene>
<keyword evidence="10" id="KW-1185">Reference proteome</keyword>
<name>A0A5N5UCZ0_9EURY</name>
<keyword evidence="2" id="KW-0378">Hydrolase</keyword>
<dbReference type="InterPro" id="IPR000387">
    <property type="entry name" value="Tyr_Pase_dom"/>
</dbReference>
<dbReference type="PANTHER" id="PTHR45961:SF6">
    <property type="entry name" value="IP21249P"/>
    <property type="match status" value="1"/>
</dbReference>
<dbReference type="AlphaFoldDB" id="A0A5N5UCZ0"/>
<dbReference type="PANTHER" id="PTHR45961">
    <property type="entry name" value="IP21249P"/>
    <property type="match status" value="1"/>
</dbReference>
<accession>A0A5N5U3P5</accession>
<reference evidence="8 9" key="1">
    <citation type="submission" date="2019-10" db="EMBL/GenBank/DDBJ databases">
        <title>Unraveling microbial dark matter from salterns through culturing: the case of the genus Halosegnis.</title>
        <authorList>
            <person name="Duran-Viseras A."/>
            <person name="Andrei A.-S."/>
            <person name="Vera-Gargallo B."/>
            <person name="Ghai R."/>
            <person name="Sanchez-Porro C."/>
            <person name="Ventosa A."/>
        </authorList>
    </citation>
    <scope>NUCLEOTIDE SEQUENCE [LARGE SCALE GENOMIC DNA]</scope>
    <source>
        <strain evidence="6 9">F17-44</strain>
        <strain evidence="5 10">F18-79</strain>
        <strain evidence="7 8">F19-13</strain>
    </source>
</reference>
<organism evidence="7 8">
    <name type="scientific">Halosegnis rubeus</name>
    <dbReference type="NCBI Taxonomy" id="2212850"/>
    <lineage>
        <taxon>Archaea</taxon>
        <taxon>Methanobacteriati</taxon>
        <taxon>Methanobacteriota</taxon>
        <taxon>Stenosarchaea group</taxon>
        <taxon>Halobacteria</taxon>
        <taxon>Halobacteriales</taxon>
        <taxon>Natronomonadaceae</taxon>
        <taxon>Halosegnis</taxon>
    </lineage>
</organism>
<evidence type="ECO:0000259" key="4">
    <source>
        <dbReference type="PROSITE" id="PS50056"/>
    </source>
</evidence>
<dbReference type="SMART" id="SM00195">
    <property type="entry name" value="DSPc"/>
    <property type="match status" value="1"/>
</dbReference>
<sequence length="149" mass="15838">MVTSHASHNLAVRPLGAVSETPECRRLTETLFLGNRAAATVGFDAVVSQTPEPTEATTHHRPLVDGPGADYADFPRAVATTDRLVRERDSVLVHCRAGVSRSAAVAATVLAAREDRTFHEAFGLVAARRRVAVAHPALCLLGVCYLAGE</sequence>
<proteinExistence type="inferred from homology"/>
<dbReference type="Pfam" id="PF00782">
    <property type="entry name" value="DSPc"/>
    <property type="match status" value="1"/>
</dbReference>
<dbReference type="EMBL" id="QKKZ01000005">
    <property type="protein sequence ID" value="KAB7513059.1"/>
    <property type="molecule type" value="Genomic_DNA"/>
</dbReference>
<accession>A0A5N5UCZ0</accession>
<evidence type="ECO:0000313" key="8">
    <source>
        <dbReference type="Proteomes" id="UP000326207"/>
    </source>
</evidence>
<evidence type="ECO:0000256" key="2">
    <source>
        <dbReference type="ARBA" id="ARBA00022801"/>
    </source>
</evidence>
<dbReference type="Proteomes" id="UP000326302">
    <property type="component" value="Unassembled WGS sequence"/>
</dbReference>
<dbReference type="InterPro" id="IPR052103">
    <property type="entry name" value="Dual_spec_Phospatases"/>
</dbReference>
<dbReference type="Proteomes" id="UP000326865">
    <property type="component" value="Unassembled WGS sequence"/>
</dbReference>
<accession>A0A5N5U3E6</accession>
<comment type="similarity">
    <text evidence="1">Belongs to the protein-tyrosine phosphatase family. Non-receptor class dual specificity subfamily.</text>
</comment>
<dbReference type="InterPro" id="IPR020422">
    <property type="entry name" value="TYR_PHOSPHATASE_DUAL_dom"/>
</dbReference>
<protein>
    <submittedName>
        <fullName evidence="7">Phosphatase</fullName>
    </submittedName>
</protein>
<evidence type="ECO:0000313" key="5">
    <source>
        <dbReference type="EMBL" id="KAB7513059.1"/>
    </source>
</evidence>
<dbReference type="InterPro" id="IPR029021">
    <property type="entry name" value="Prot-tyrosine_phosphatase-like"/>
</dbReference>
<dbReference type="OrthoDB" id="204030at2157"/>
<evidence type="ECO:0000313" key="9">
    <source>
        <dbReference type="Proteomes" id="UP000326302"/>
    </source>
</evidence>
<dbReference type="EMBL" id="QJOW01000007">
    <property type="protein sequence ID" value="KAB7513084.1"/>
    <property type="molecule type" value="Genomic_DNA"/>
</dbReference>
<dbReference type="SUPFAM" id="SSF52799">
    <property type="entry name" value="(Phosphotyrosine protein) phosphatases II"/>
    <property type="match status" value="1"/>
</dbReference>
<dbReference type="Proteomes" id="UP000326207">
    <property type="component" value="Unassembled WGS sequence"/>
</dbReference>
<evidence type="ECO:0000256" key="1">
    <source>
        <dbReference type="ARBA" id="ARBA00008601"/>
    </source>
</evidence>
<evidence type="ECO:0000313" key="6">
    <source>
        <dbReference type="EMBL" id="KAB7513084.1"/>
    </source>
</evidence>
<dbReference type="Gene3D" id="3.90.190.10">
    <property type="entry name" value="Protein tyrosine phosphatase superfamily"/>
    <property type="match status" value="1"/>
</dbReference>
<keyword evidence="3" id="KW-0904">Protein phosphatase</keyword>
<dbReference type="PROSITE" id="PS50056">
    <property type="entry name" value="TYR_PHOSPHATASE_2"/>
    <property type="match status" value="1"/>
</dbReference>
<evidence type="ECO:0000256" key="3">
    <source>
        <dbReference type="ARBA" id="ARBA00022912"/>
    </source>
</evidence>
<dbReference type="InterPro" id="IPR000340">
    <property type="entry name" value="Dual-sp_phosphatase_cat-dom"/>
</dbReference>
<dbReference type="EMBL" id="QMDY01000006">
    <property type="protein sequence ID" value="KAB7516574.1"/>
    <property type="molecule type" value="Genomic_DNA"/>
</dbReference>
<dbReference type="InterPro" id="IPR016130">
    <property type="entry name" value="Tyr_Pase_AS"/>
</dbReference>
<evidence type="ECO:0000313" key="7">
    <source>
        <dbReference type="EMBL" id="KAB7516574.1"/>
    </source>
</evidence>
<dbReference type="PROSITE" id="PS00383">
    <property type="entry name" value="TYR_PHOSPHATASE_1"/>
    <property type="match status" value="1"/>
</dbReference>
<comment type="caution">
    <text evidence="7">The sequence shown here is derived from an EMBL/GenBank/DDBJ whole genome shotgun (WGS) entry which is preliminary data.</text>
</comment>